<feature type="region of interest" description="Disordered" evidence="1">
    <location>
        <begin position="91"/>
        <end position="110"/>
    </location>
</feature>
<evidence type="ECO:0000256" key="1">
    <source>
        <dbReference type="SAM" id="MobiDB-lite"/>
    </source>
</evidence>
<name>Q6IM03_DROME</name>
<accession>Q6IM03</accession>
<protein>
    <submittedName>
        <fullName evidence="2">HDC07873</fullName>
    </submittedName>
</protein>
<dbReference type="EMBL" id="BK001863">
    <property type="protein sequence ID" value="DAA02709.1"/>
    <property type="molecule type" value="Genomic_DNA"/>
</dbReference>
<proteinExistence type="predicted"/>
<evidence type="ECO:0000313" key="2">
    <source>
        <dbReference type="EMBL" id="DAA02709.1"/>
    </source>
</evidence>
<sequence length="175" mass="18929">MVTNCLVSAAILQAARTVHPLAAPQKDFCWRPLRLRLLKVWITQNQRATQKSCGAGHHKIDRGWVEWSDGGVWSWAGATASGGATKEVATSAAPTLRKPPGRSPGGPFLGLGQLGSHPKAPWLLFQKIAHTRRCRLLIPSEKENACVAGLFSAVLFPDFGVEPACKRAPAKQKSF</sequence>
<reference evidence="2" key="1">
    <citation type="journal article" date="2003" name="Genome Biol.">
        <title>An integrated gene annotation and transcriptional profiling approach towards the full gene content of the Drosophila genome.</title>
        <authorList>
            <person name="Hild M."/>
            <person name="Beckmann B."/>
            <person name="Haas S.A."/>
            <person name="Koch B."/>
            <person name="Solovyev V."/>
            <person name="Busold C."/>
            <person name="Fellenberg K."/>
            <person name="Boutros M."/>
            <person name="Vingron M."/>
            <person name="Sauer F."/>
            <person name="Hoheisel J.D."/>
            <person name="Paro R."/>
        </authorList>
    </citation>
    <scope>NUCLEOTIDE SEQUENCE</scope>
</reference>
<organism evidence="2">
    <name type="scientific">Drosophila melanogaster</name>
    <name type="common">Fruit fly</name>
    <dbReference type="NCBI Taxonomy" id="7227"/>
    <lineage>
        <taxon>Eukaryota</taxon>
        <taxon>Metazoa</taxon>
        <taxon>Ecdysozoa</taxon>
        <taxon>Arthropoda</taxon>
        <taxon>Hexapoda</taxon>
        <taxon>Insecta</taxon>
        <taxon>Pterygota</taxon>
        <taxon>Neoptera</taxon>
        <taxon>Endopterygota</taxon>
        <taxon>Diptera</taxon>
        <taxon>Brachycera</taxon>
        <taxon>Muscomorpha</taxon>
        <taxon>Ephydroidea</taxon>
        <taxon>Drosophilidae</taxon>
        <taxon>Drosophila</taxon>
        <taxon>Sophophora</taxon>
    </lineage>
</organism>
<gene>
    <name evidence="2" type="ORF">HDC07873</name>
</gene>
<dbReference type="AlphaFoldDB" id="Q6IM03"/>